<feature type="domain" description="Apple" evidence="2">
    <location>
        <begin position="57"/>
        <end position="142"/>
    </location>
</feature>
<protein>
    <recommendedName>
        <fullName evidence="2">Apple domain-containing protein</fullName>
    </recommendedName>
</protein>
<dbReference type="CDD" id="cd01098">
    <property type="entry name" value="PAN_AP_plant"/>
    <property type="match status" value="1"/>
</dbReference>
<feature type="transmembrane region" description="Helical" evidence="1">
    <location>
        <begin position="160"/>
        <end position="179"/>
    </location>
</feature>
<dbReference type="AlphaFoldDB" id="A0A978VIP3"/>
<accession>A0A978VIP3</accession>
<evidence type="ECO:0000313" key="3">
    <source>
        <dbReference type="EMBL" id="KAH7532962.1"/>
    </source>
</evidence>
<dbReference type="PANTHER" id="PTHR32444">
    <property type="entry name" value="BULB-TYPE LECTIN DOMAIN-CONTAINING PROTEIN"/>
    <property type="match status" value="1"/>
</dbReference>
<dbReference type="PROSITE" id="PS50948">
    <property type="entry name" value="PAN"/>
    <property type="match status" value="1"/>
</dbReference>
<dbReference type="CDD" id="cd12087">
    <property type="entry name" value="TM_EGFR-like"/>
    <property type="match status" value="1"/>
</dbReference>
<dbReference type="InterPro" id="IPR003609">
    <property type="entry name" value="Pan_app"/>
</dbReference>
<proteinExistence type="predicted"/>
<reference evidence="3" key="1">
    <citation type="journal article" date="2021" name="Front. Plant Sci.">
        <title>Chromosome-Scale Genome Assembly for Chinese Sour Jujube and Insights Into Its Genome Evolution and Domestication Signature.</title>
        <authorList>
            <person name="Shen L.-Y."/>
            <person name="Luo H."/>
            <person name="Wang X.-L."/>
            <person name="Wang X.-M."/>
            <person name="Qiu X.-J."/>
            <person name="Liu H."/>
            <person name="Zhou S.-S."/>
            <person name="Jia K.-H."/>
            <person name="Nie S."/>
            <person name="Bao Y.-T."/>
            <person name="Zhang R.-G."/>
            <person name="Yun Q.-Z."/>
            <person name="Chai Y.-H."/>
            <person name="Lu J.-Y."/>
            <person name="Li Y."/>
            <person name="Zhao S.-W."/>
            <person name="Mao J.-F."/>
            <person name="Jia S.-G."/>
            <person name="Mao Y.-M."/>
        </authorList>
    </citation>
    <scope>NUCLEOTIDE SEQUENCE</scope>
    <source>
        <strain evidence="3">AT0</strain>
        <tissue evidence="3">Leaf</tissue>
    </source>
</reference>
<comment type="caution">
    <text evidence="3">The sequence shown here is derived from an EMBL/GenBank/DDBJ whole genome shotgun (WGS) entry which is preliminary data.</text>
</comment>
<name>A0A978VIP3_ZIZJJ</name>
<gene>
    <name evidence="3" type="ORF">FEM48_Zijuj04G0079000</name>
</gene>
<dbReference type="PANTHER" id="PTHR32444:SF247">
    <property type="entry name" value="OS01G0958200 PROTEIN"/>
    <property type="match status" value="1"/>
</dbReference>
<keyword evidence="1" id="KW-1133">Transmembrane helix</keyword>
<keyword evidence="1" id="KW-0812">Transmembrane</keyword>
<evidence type="ECO:0000313" key="4">
    <source>
        <dbReference type="Proteomes" id="UP000813462"/>
    </source>
</evidence>
<dbReference type="Pfam" id="PF08276">
    <property type="entry name" value="PAN_2"/>
    <property type="match status" value="2"/>
</dbReference>
<keyword evidence="1" id="KW-0472">Membrane</keyword>
<sequence>MSSMSLPEAQQYVIAGSEAECESTYLNNCSCMAYAFDHKRCSIWVSNGYQRKTKLNCDIINGTGNYETDKFLDMSNISLPEARQYVTAGSQAECESTCLNNCSYMAYVFASDRCSIWVGELLNLKKGFAYESNGKPLYVRVAVLELQSPKKSKGRVTVDVVGGASGLAVLLGLIIFVILRQRKKIFRPGKAILEASKIIEGGDVFSLLDLWLEGNADPEELIRVCRGACWCIQYEETQRPSMG</sequence>
<evidence type="ECO:0000256" key="1">
    <source>
        <dbReference type="SAM" id="Phobius"/>
    </source>
</evidence>
<evidence type="ECO:0000259" key="2">
    <source>
        <dbReference type="PROSITE" id="PS50948"/>
    </source>
</evidence>
<organism evidence="3 4">
    <name type="scientific">Ziziphus jujuba var. spinosa</name>
    <dbReference type="NCBI Taxonomy" id="714518"/>
    <lineage>
        <taxon>Eukaryota</taxon>
        <taxon>Viridiplantae</taxon>
        <taxon>Streptophyta</taxon>
        <taxon>Embryophyta</taxon>
        <taxon>Tracheophyta</taxon>
        <taxon>Spermatophyta</taxon>
        <taxon>Magnoliopsida</taxon>
        <taxon>eudicotyledons</taxon>
        <taxon>Gunneridae</taxon>
        <taxon>Pentapetalae</taxon>
        <taxon>rosids</taxon>
        <taxon>fabids</taxon>
        <taxon>Rosales</taxon>
        <taxon>Rhamnaceae</taxon>
        <taxon>Paliureae</taxon>
        <taxon>Ziziphus</taxon>
    </lineage>
</organism>
<dbReference type="EMBL" id="JAEACU010000004">
    <property type="protein sequence ID" value="KAH7532962.1"/>
    <property type="molecule type" value="Genomic_DNA"/>
</dbReference>
<dbReference type="Proteomes" id="UP000813462">
    <property type="component" value="Unassembled WGS sequence"/>
</dbReference>